<dbReference type="GO" id="GO:0046872">
    <property type="term" value="F:metal ion binding"/>
    <property type="evidence" value="ECO:0007669"/>
    <property type="project" value="UniProtKB-KW"/>
</dbReference>
<name>A0A3B1BVG3_9ZZZZ</name>
<accession>A0A3B1BVG3</accession>
<dbReference type="SUPFAM" id="SSF55486">
    <property type="entry name" value="Metalloproteases ('zincins'), catalytic domain"/>
    <property type="match status" value="1"/>
</dbReference>
<dbReference type="GO" id="GO:0008241">
    <property type="term" value="F:peptidyl-dipeptidase activity"/>
    <property type="evidence" value="ECO:0007669"/>
    <property type="project" value="InterPro"/>
</dbReference>
<organism evidence="11">
    <name type="scientific">hydrothermal vent metagenome</name>
    <dbReference type="NCBI Taxonomy" id="652676"/>
    <lineage>
        <taxon>unclassified sequences</taxon>
        <taxon>metagenomes</taxon>
        <taxon>ecological metagenomes</taxon>
    </lineage>
</organism>
<evidence type="ECO:0000256" key="9">
    <source>
        <dbReference type="ARBA" id="ARBA00023180"/>
    </source>
</evidence>
<evidence type="ECO:0000256" key="7">
    <source>
        <dbReference type="ARBA" id="ARBA00023049"/>
    </source>
</evidence>
<gene>
    <name evidence="11" type="ORF">MNBD_IGNAVI01-2760</name>
</gene>
<keyword evidence="7" id="KW-0482">Metalloprotease</keyword>
<dbReference type="EC" id="3.4.24.-" evidence="11"/>
<keyword evidence="5 11" id="KW-0378">Hydrolase</keyword>
<dbReference type="PANTHER" id="PTHR10514:SF27">
    <property type="entry name" value="ANGIOTENSIN-CONVERTING ENZYME"/>
    <property type="match status" value="1"/>
</dbReference>
<dbReference type="GO" id="GO:0004222">
    <property type="term" value="F:metalloendopeptidase activity"/>
    <property type="evidence" value="ECO:0007669"/>
    <property type="project" value="InterPro"/>
</dbReference>
<evidence type="ECO:0000256" key="1">
    <source>
        <dbReference type="ARBA" id="ARBA00001947"/>
    </source>
</evidence>
<dbReference type="EMBL" id="UOGD01000150">
    <property type="protein sequence ID" value="VAX19712.1"/>
    <property type="molecule type" value="Genomic_DNA"/>
</dbReference>
<reference evidence="11" key="1">
    <citation type="submission" date="2018-06" db="EMBL/GenBank/DDBJ databases">
        <authorList>
            <person name="Zhirakovskaya E."/>
        </authorList>
    </citation>
    <scope>NUCLEOTIDE SEQUENCE</scope>
</reference>
<evidence type="ECO:0000256" key="6">
    <source>
        <dbReference type="ARBA" id="ARBA00022833"/>
    </source>
</evidence>
<dbReference type="PANTHER" id="PTHR10514">
    <property type="entry name" value="ANGIOTENSIN-CONVERTING ENZYME"/>
    <property type="match status" value="1"/>
</dbReference>
<comment type="cofactor">
    <cofactor evidence="1">
        <name>Zn(2+)</name>
        <dbReference type="ChEBI" id="CHEBI:29105"/>
    </cofactor>
</comment>
<feature type="domain" description="Peptidase M3A/M3B catalytic" evidence="10">
    <location>
        <begin position="159"/>
        <end position="533"/>
    </location>
</feature>
<dbReference type="InterPro" id="IPR001567">
    <property type="entry name" value="Pept_M3A_M3B_dom"/>
</dbReference>
<evidence type="ECO:0000259" key="10">
    <source>
        <dbReference type="Pfam" id="PF01432"/>
    </source>
</evidence>
<evidence type="ECO:0000256" key="5">
    <source>
        <dbReference type="ARBA" id="ARBA00022801"/>
    </source>
</evidence>
<evidence type="ECO:0000256" key="8">
    <source>
        <dbReference type="ARBA" id="ARBA00023157"/>
    </source>
</evidence>
<keyword evidence="2" id="KW-0645">Protease</keyword>
<dbReference type="Pfam" id="PF01432">
    <property type="entry name" value="Peptidase_M3"/>
    <property type="match status" value="1"/>
</dbReference>
<keyword evidence="3" id="KW-0479">Metal-binding</keyword>
<dbReference type="GO" id="GO:0016020">
    <property type="term" value="C:membrane"/>
    <property type="evidence" value="ECO:0007669"/>
    <property type="project" value="InterPro"/>
</dbReference>
<keyword evidence="4" id="KW-0732">Signal</keyword>
<sequence>MEERLIELLEEYYAKIEPLTEKVNISYFDASISGKESDYEKSAGYQIEISKYYSNQKMFSQLKEFKESDNIKDPVLKRELDLIYNEFAANQFDEKLHEEIINLSTKIEQKFSTFRPKVDGKQLTDNEIDDILEKSTDSKELEETWKASKEIGKIVADDVVKLVKLRNKGARELGYENYHEMFLILNEQSSEELDKLFDELKDLTKEGFEKLKNEMDNYLSNKLGIDKNELMPWHYEDKFFQLGPKIYNIDLDKYYKDQNIAELTKKYFNGINLNIDDILENSDLYEREGKYQHAYCMDIDRRGDVRVVCNIKPNQKWMSTMLHEFGHAVYDKLVSPKLPWQLRSHAHIFTTEAIAMMFGRFAQNPEWIFKMIGISEEEKNQIDAECSNSLRLEQLTFSRWVQVMYRFEREMYSNPDQDLNYLWWKLVEEHQLLKKPVGRNEPDWASKIHVALYPAYYHNYMLGELLASQLYAYITTKVLKSDNVKNESFVGRSDVGEYLKNLFFSYGALYPWNSLIVKSTGEELTAKYYAQQFVTESFKE</sequence>
<dbReference type="Gene3D" id="1.10.1370.30">
    <property type="match status" value="1"/>
</dbReference>
<dbReference type="AlphaFoldDB" id="A0A3B1BVG3"/>
<evidence type="ECO:0000256" key="3">
    <source>
        <dbReference type="ARBA" id="ARBA00022723"/>
    </source>
</evidence>
<dbReference type="GO" id="GO:0006508">
    <property type="term" value="P:proteolysis"/>
    <property type="evidence" value="ECO:0007669"/>
    <property type="project" value="UniProtKB-KW"/>
</dbReference>
<keyword evidence="8" id="KW-1015">Disulfide bond</keyword>
<proteinExistence type="predicted"/>
<protein>
    <submittedName>
        <fullName evidence="11">Oligoendopeptidase F</fullName>
        <ecNumber evidence="11">3.4.24.-</ecNumber>
    </submittedName>
</protein>
<dbReference type="InterPro" id="IPR001548">
    <property type="entry name" value="Peptidase_M2"/>
</dbReference>
<evidence type="ECO:0000313" key="11">
    <source>
        <dbReference type="EMBL" id="VAX19712.1"/>
    </source>
</evidence>
<evidence type="ECO:0000256" key="4">
    <source>
        <dbReference type="ARBA" id="ARBA00022729"/>
    </source>
</evidence>
<evidence type="ECO:0000256" key="2">
    <source>
        <dbReference type="ARBA" id="ARBA00022670"/>
    </source>
</evidence>
<keyword evidence="9" id="KW-0325">Glycoprotein</keyword>
<keyword evidence="6" id="KW-0862">Zinc</keyword>